<sequence>MRYLEAFAHTCAVMQTATNLRRVAREAVVDLAADGVIYAEPALRPRAAR</sequence>
<evidence type="ECO:0000313" key="2">
    <source>
        <dbReference type="EMBL" id="GMA34838.1"/>
    </source>
</evidence>
<comment type="caution">
    <text evidence="2">The sequence shown here is derived from an EMBL/GenBank/DDBJ whole genome shotgun (WGS) entry which is preliminary data.</text>
</comment>
<proteinExistence type="predicted"/>
<keyword evidence="3" id="KW-1185">Reference proteome</keyword>
<dbReference type="Gene3D" id="3.20.20.140">
    <property type="entry name" value="Metal-dependent hydrolases"/>
    <property type="match status" value="1"/>
</dbReference>
<dbReference type="InterPro" id="IPR032466">
    <property type="entry name" value="Metal_Hydrolase"/>
</dbReference>
<evidence type="ECO:0000313" key="3">
    <source>
        <dbReference type="Proteomes" id="UP001157125"/>
    </source>
</evidence>
<accession>A0ABQ6IAE9</accession>
<protein>
    <recommendedName>
        <fullName evidence="1">Adenosine deaminase domain-containing protein</fullName>
    </recommendedName>
</protein>
<dbReference type="InterPro" id="IPR001365">
    <property type="entry name" value="A_deaminase_dom"/>
</dbReference>
<dbReference type="Pfam" id="PF00962">
    <property type="entry name" value="A_deaminase"/>
    <property type="match status" value="1"/>
</dbReference>
<reference evidence="3" key="1">
    <citation type="journal article" date="2019" name="Int. J. Syst. Evol. Microbiol.">
        <title>The Global Catalogue of Microorganisms (GCM) 10K type strain sequencing project: providing services to taxonomists for standard genome sequencing and annotation.</title>
        <authorList>
            <consortium name="The Broad Institute Genomics Platform"/>
            <consortium name="The Broad Institute Genome Sequencing Center for Infectious Disease"/>
            <person name="Wu L."/>
            <person name="Ma J."/>
        </authorList>
    </citation>
    <scope>NUCLEOTIDE SEQUENCE [LARGE SCALE GENOMIC DNA]</scope>
    <source>
        <strain evidence="3">NBRC 112299</strain>
    </source>
</reference>
<organism evidence="2 3">
    <name type="scientific">Demequina litorisediminis</name>
    <dbReference type="NCBI Taxonomy" id="1849022"/>
    <lineage>
        <taxon>Bacteria</taxon>
        <taxon>Bacillati</taxon>
        <taxon>Actinomycetota</taxon>
        <taxon>Actinomycetes</taxon>
        <taxon>Micrococcales</taxon>
        <taxon>Demequinaceae</taxon>
        <taxon>Demequina</taxon>
    </lineage>
</organism>
<feature type="domain" description="Adenosine deaminase" evidence="1">
    <location>
        <begin position="2"/>
        <end position="46"/>
    </location>
</feature>
<dbReference type="EMBL" id="BSUN01000001">
    <property type="protein sequence ID" value="GMA34838.1"/>
    <property type="molecule type" value="Genomic_DNA"/>
</dbReference>
<dbReference type="SUPFAM" id="SSF51556">
    <property type="entry name" value="Metallo-dependent hydrolases"/>
    <property type="match status" value="1"/>
</dbReference>
<evidence type="ECO:0000259" key="1">
    <source>
        <dbReference type="Pfam" id="PF00962"/>
    </source>
</evidence>
<dbReference type="Proteomes" id="UP001157125">
    <property type="component" value="Unassembled WGS sequence"/>
</dbReference>
<name>A0ABQ6IAE9_9MICO</name>
<gene>
    <name evidence="2" type="ORF">GCM10025876_10420</name>
</gene>